<organism evidence="14 15">
    <name type="scientific">Bosea vaviloviae</name>
    <dbReference type="NCBI Taxonomy" id="1526658"/>
    <lineage>
        <taxon>Bacteria</taxon>
        <taxon>Pseudomonadati</taxon>
        <taxon>Pseudomonadota</taxon>
        <taxon>Alphaproteobacteria</taxon>
        <taxon>Hyphomicrobiales</taxon>
        <taxon>Boseaceae</taxon>
        <taxon>Bosea</taxon>
    </lineage>
</organism>
<dbReference type="GO" id="GO:0005886">
    <property type="term" value="C:plasma membrane"/>
    <property type="evidence" value="ECO:0007669"/>
    <property type="project" value="UniProtKB-SubCell"/>
</dbReference>
<gene>
    <name evidence="14" type="ORF">AE618_11855</name>
</gene>
<dbReference type="PROSITE" id="PS50928">
    <property type="entry name" value="ABC_TM1"/>
    <property type="match status" value="1"/>
</dbReference>
<dbReference type="InterPro" id="IPR025966">
    <property type="entry name" value="OppC_N"/>
</dbReference>
<keyword evidence="15" id="KW-1185">Reference proteome</keyword>
<protein>
    <recommendedName>
        <fullName evidence="11">Oligopeptide transport system permease protein OppC</fullName>
    </recommendedName>
</protein>
<keyword evidence="6" id="KW-0571">Peptide transport</keyword>
<evidence type="ECO:0000313" key="14">
    <source>
        <dbReference type="EMBL" id="KPH80481.1"/>
    </source>
</evidence>
<feature type="domain" description="ABC transmembrane type-1" evidence="13">
    <location>
        <begin position="173"/>
        <end position="362"/>
    </location>
</feature>
<dbReference type="CDD" id="cd06261">
    <property type="entry name" value="TM_PBP2"/>
    <property type="match status" value="1"/>
</dbReference>
<evidence type="ECO:0000256" key="7">
    <source>
        <dbReference type="ARBA" id="ARBA00022927"/>
    </source>
</evidence>
<name>A0A0N1F4K4_9HYPH</name>
<comment type="similarity">
    <text evidence="10">Belongs to the binding-protein-dependent transport system permease family. OppBC subfamily.</text>
</comment>
<keyword evidence="9 12" id="KW-0472">Membrane</keyword>
<evidence type="ECO:0000256" key="12">
    <source>
        <dbReference type="RuleBase" id="RU363032"/>
    </source>
</evidence>
<keyword evidence="2 12" id="KW-0813">Transport</keyword>
<dbReference type="PANTHER" id="PTHR43386:SF2">
    <property type="entry name" value="OLIGOPEPTIDE TRANSPORT SYSTEM PERMEASE PROTEIN OPPC"/>
    <property type="match status" value="1"/>
</dbReference>
<feature type="transmembrane region" description="Helical" evidence="12">
    <location>
        <begin position="236"/>
        <end position="255"/>
    </location>
</feature>
<evidence type="ECO:0000256" key="4">
    <source>
        <dbReference type="ARBA" id="ARBA00022519"/>
    </source>
</evidence>
<evidence type="ECO:0000256" key="3">
    <source>
        <dbReference type="ARBA" id="ARBA00022475"/>
    </source>
</evidence>
<accession>A0A0N1F4K4</accession>
<evidence type="ECO:0000313" key="15">
    <source>
        <dbReference type="Proteomes" id="UP000037822"/>
    </source>
</evidence>
<feature type="transmembrane region" description="Helical" evidence="12">
    <location>
        <begin position="175"/>
        <end position="196"/>
    </location>
</feature>
<dbReference type="GO" id="GO:0015031">
    <property type="term" value="P:protein transport"/>
    <property type="evidence" value="ECO:0007669"/>
    <property type="project" value="UniProtKB-KW"/>
</dbReference>
<dbReference type="AlphaFoldDB" id="A0A0N1F4K4"/>
<keyword evidence="5 12" id="KW-0812">Transmembrane</keyword>
<evidence type="ECO:0000256" key="2">
    <source>
        <dbReference type="ARBA" id="ARBA00022448"/>
    </source>
</evidence>
<dbReference type="InterPro" id="IPR035906">
    <property type="entry name" value="MetI-like_sf"/>
</dbReference>
<evidence type="ECO:0000256" key="5">
    <source>
        <dbReference type="ARBA" id="ARBA00022692"/>
    </source>
</evidence>
<comment type="caution">
    <text evidence="14">The sequence shown here is derived from an EMBL/GenBank/DDBJ whole genome shotgun (WGS) entry which is preliminary data.</text>
</comment>
<comment type="subcellular location">
    <subcellularLocation>
        <location evidence="1">Cell inner membrane</location>
        <topology evidence="1">Multi-pass membrane protein</topology>
    </subcellularLocation>
    <subcellularLocation>
        <location evidence="12">Cell membrane</location>
        <topology evidence="12">Multi-pass membrane protein</topology>
    </subcellularLocation>
</comment>
<reference evidence="14 15" key="1">
    <citation type="submission" date="2015-07" db="EMBL/GenBank/DDBJ databases">
        <title>Whole genome sequencing of Bosea vaviloviae isolated from cave pool.</title>
        <authorList>
            <person name="Tan N.E.H."/>
            <person name="Lee Y.P."/>
            <person name="Gan H.M."/>
            <person name="Barton H."/>
            <person name="Savka M.A."/>
        </authorList>
    </citation>
    <scope>NUCLEOTIDE SEQUENCE [LARGE SCALE GENOMIC DNA]</scope>
    <source>
        <strain evidence="14 15">SD260</strain>
    </source>
</reference>
<dbReference type="InterPro" id="IPR050366">
    <property type="entry name" value="BP-dependent_transpt_permease"/>
</dbReference>
<evidence type="ECO:0000256" key="6">
    <source>
        <dbReference type="ARBA" id="ARBA00022856"/>
    </source>
</evidence>
<evidence type="ECO:0000256" key="8">
    <source>
        <dbReference type="ARBA" id="ARBA00022989"/>
    </source>
</evidence>
<dbReference type="Pfam" id="PF12911">
    <property type="entry name" value="OppC_N"/>
    <property type="match status" value="1"/>
</dbReference>
<dbReference type="SUPFAM" id="SSF161098">
    <property type="entry name" value="MetI-like"/>
    <property type="match status" value="1"/>
</dbReference>
<dbReference type="GO" id="GO:0015833">
    <property type="term" value="P:peptide transport"/>
    <property type="evidence" value="ECO:0007669"/>
    <property type="project" value="UniProtKB-KW"/>
</dbReference>
<dbReference type="GO" id="GO:0055085">
    <property type="term" value="P:transmembrane transport"/>
    <property type="evidence" value="ECO:0007669"/>
    <property type="project" value="InterPro"/>
</dbReference>
<dbReference type="RefSeq" id="WP_054209547.1">
    <property type="nucleotide sequence ID" value="NZ_LGSZ01000040.1"/>
</dbReference>
<dbReference type="PANTHER" id="PTHR43386">
    <property type="entry name" value="OLIGOPEPTIDE TRANSPORT SYSTEM PERMEASE PROTEIN APPC"/>
    <property type="match status" value="1"/>
</dbReference>
<evidence type="ECO:0000256" key="10">
    <source>
        <dbReference type="ARBA" id="ARBA00024202"/>
    </source>
</evidence>
<keyword evidence="7" id="KW-0653">Protein transport</keyword>
<feature type="transmembrane region" description="Helical" evidence="12">
    <location>
        <begin position="339"/>
        <end position="361"/>
    </location>
</feature>
<dbReference type="EMBL" id="LGSZ01000040">
    <property type="protein sequence ID" value="KPH80481.1"/>
    <property type="molecule type" value="Genomic_DNA"/>
</dbReference>
<evidence type="ECO:0000256" key="1">
    <source>
        <dbReference type="ARBA" id="ARBA00004429"/>
    </source>
</evidence>
<evidence type="ECO:0000256" key="11">
    <source>
        <dbReference type="ARBA" id="ARBA00072251"/>
    </source>
</evidence>
<dbReference type="Gene3D" id="1.10.3720.10">
    <property type="entry name" value="MetI-like"/>
    <property type="match status" value="1"/>
</dbReference>
<feature type="transmembrane region" description="Helical" evidence="12">
    <location>
        <begin position="208"/>
        <end position="230"/>
    </location>
</feature>
<keyword evidence="3" id="KW-1003">Cell membrane</keyword>
<dbReference type="Proteomes" id="UP000037822">
    <property type="component" value="Unassembled WGS sequence"/>
</dbReference>
<dbReference type="InterPro" id="IPR000515">
    <property type="entry name" value="MetI-like"/>
</dbReference>
<sequence>MTDAAALLPPPAPGRSLWQDARGRLVRNRAAVASLVVLALIALACLVGPLLTGHPYDKVYPDYVRLPAGLASHPRAEAVPAAVARIAARIRATAGDVSVENGIVRLALTAPRPIDPRLLVYFERSDQFGAARIVESGDDGRRLVVVVPVKSLRFLFGTDGNGRDLLTRTLMAGRVSLSIGLLATTVALLIGVTYGATAGYLGGRIDMVMMRAVDVLYALPFIFIAILLVVFLGRNIVLVFLAVGAVEWLDMARIVRGQTLSIKRRDYVLAAEALGVPTRGILTRHVIPNTLGPVIVQVTLLVPKVILLESFLSFLGLGVQEPMTSWGALISDGARAIEAAPWLLTVPAGFLVTTLFALNFLGDGLRDALDPTER</sequence>
<feature type="transmembrane region" description="Helical" evidence="12">
    <location>
        <begin position="30"/>
        <end position="51"/>
    </location>
</feature>
<proteinExistence type="inferred from homology"/>
<dbReference type="PATRIC" id="fig|1526658.3.peg.3801"/>
<keyword evidence="4" id="KW-0997">Cell inner membrane</keyword>
<dbReference type="Pfam" id="PF00528">
    <property type="entry name" value="BPD_transp_1"/>
    <property type="match status" value="1"/>
</dbReference>
<evidence type="ECO:0000256" key="9">
    <source>
        <dbReference type="ARBA" id="ARBA00023136"/>
    </source>
</evidence>
<dbReference type="OrthoDB" id="9805884at2"/>
<keyword evidence="8 12" id="KW-1133">Transmembrane helix</keyword>
<evidence type="ECO:0000259" key="13">
    <source>
        <dbReference type="PROSITE" id="PS50928"/>
    </source>
</evidence>